<organism evidence="4">
    <name type="scientific">Haemonchus placei</name>
    <name type="common">Barber's pole worm</name>
    <dbReference type="NCBI Taxonomy" id="6290"/>
    <lineage>
        <taxon>Eukaryota</taxon>
        <taxon>Metazoa</taxon>
        <taxon>Ecdysozoa</taxon>
        <taxon>Nematoda</taxon>
        <taxon>Chromadorea</taxon>
        <taxon>Rhabditida</taxon>
        <taxon>Rhabditina</taxon>
        <taxon>Rhabditomorpha</taxon>
        <taxon>Strongyloidea</taxon>
        <taxon>Trichostrongylidae</taxon>
        <taxon>Haemonchus</taxon>
    </lineage>
</organism>
<evidence type="ECO:0000313" key="3">
    <source>
        <dbReference type="Proteomes" id="UP000268014"/>
    </source>
</evidence>
<accession>A0A0N4WS85</accession>
<name>A0A0N4WS85_HAEPC</name>
<keyword evidence="3" id="KW-1185">Reference proteome</keyword>
<dbReference type="Proteomes" id="UP000268014">
    <property type="component" value="Unassembled WGS sequence"/>
</dbReference>
<evidence type="ECO:0000256" key="1">
    <source>
        <dbReference type="SAM" id="MobiDB-lite"/>
    </source>
</evidence>
<dbReference type="EMBL" id="UZAF01018546">
    <property type="protein sequence ID" value="VDO52590.1"/>
    <property type="molecule type" value="Genomic_DNA"/>
</dbReference>
<feature type="region of interest" description="Disordered" evidence="1">
    <location>
        <begin position="1"/>
        <end position="38"/>
    </location>
</feature>
<sequence>MHDELNIESEEGSIIEEEEADPLWELDDEETPGSSKRSFLFGDMEVSKEQTEVHYSNVLYSKHGTRPNSDKAASIA</sequence>
<protein>
    <submittedName>
        <fullName evidence="2 4">Uncharacterized protein</fullName>
    </submittedName>
</protein>
<dbReference type="WBParaSite" id="HPLM_0001438401-mRNA-1">
    <property type="protein sequence ID" value="HPLM_0001438401-mRNA-1"/>
    <property type="gene ID" value="HPLM_0001438401"/>
</dbReference>
<evidence type="ECO:0000313" key="2">
    <source>
        <dbReference type="EMBL" id="VDO52590.1"/>
    </source>
</evidence>
<reference evidence="4" key="1">
    <citation type="submission" date="2017-02" db="UniProtKB">
        <authorList>
            <consortium name="WormBaseParasite"/>
        </authorList>
    </citation>
    <scope>IDENTIFICATION</scope>
</reference>
<feature type="compositionally biased region" description="Acidic residues" evidence="1">
    <location>
        <begin position="1"/>
        <end position="31"/>
    </location>
</feature>
<dbReference type="AlphaFoldDB" id="A0A0N4WS85"/>
<proteinExistence type="predicted"/>
<gene>
    <name evidence="2" type="ORF">HPLM_LOCUS14376</name>
</gene>
<evidence type="ECO:0000313" key="4">
    <source>
        <dbReference type="WBParaSite" id="HPLM_0001438401-mRNA-1"/>
    </source>
</evidence>
<reference evidence="2 3" key="2">
    <citation type="submission" date="2018-11" db="EMBL/GenBank/DDBJ databases">
        <authorList>
            <consortium name="Pathogen Informatics"/>
        </authorList>
    </citation>
    <scope>NUCLEOTIDE SEQUENCE [LARGE SCALE GENOMIC DNA]</scope>
    <source>
        <strain evidence="2 3">MHpl1</strain>
    </source>
</reference>